<evidence type="ECO:0000313" key="3">
    <source>
        <dbReference type="Proteomes" id="UP000007800"/>
    </source>
</evidence>
<keyword evidence="3" id="KW-1185">Reference proteome</keyword>
<dbReference type="Proteomes" id="UP000007800">
    <property type="component" value="Unassembled WGS sequence"/>
</dbReference>
<reference evidence="2 3" key="1">
    <citation type="submission" date="2008-07" db="EMBL/GenBank/DDBJ databases">
        <authorList>
            <person name="El-Sayed N."/>
            <person name="Caler E."/>
            <person name="Inman J."/>
            <person name="Amedeo P."/>
            <person name="Hass B."/>
            <person name="Wortman J."/>
        </authorList>
    </citation>
    <scope>NUCLEOTIDE SEQUENCE [LARGE SCALE GENOMIC DNA]</scope>
    <source>
        <strain evidence="3">ATCC 50983 / TXsc</strain>
    </source>
</reference>
<dbReference type="InParanoid" id="C5LWN5"/>
<dbReference type="RefSeq" id="XP_002766113.1">
    <property type="nucleotide sequence ID" value="XM_002766067.1"/>
</dbReference>
<protein>
    <submittedName>
        <fullName evidence="2">Uncharacterized protein</fullName>
    </submittedName>
</protein>
<keyword evidence="1" id="KW-0732">Signal</keyword>
<feature type="signal peptide" evidence="1">
    <location>
        <begin position="1"/>
        <end position="25"/>
    </location>
</feature>
<organism evidence="3">
    <name type="scientific">Perkinsus marinus (strain ATCC 50983 / TXsc)</name>
    <dbReference type="NCBI Taxonomy" id="423536"/>
    <lineage>
        <taxon>Eukaryota</taxon>
        <taxon>Sar</taxon>
        <taxon>Alveolata</taxon>
        <taxon>Perkinsozoa</taxon>
        <taxon>Perkinsea</taxon>
        <taxon>Perkinsida</taxon>
        <taxon>Perkinsidae</taxon>
        <taxon>Perkinsus</taxon>
    </lineage>
</organism>
<sequence length="289" mass="30104">MPVDPITGSALAVKALCVLPLKVAAVGGGYHTAATAVVAAAPTPEITSFGAYGPPEITTMQPTVQLNPAGAPLPTVDVPPPPELTFPPDVFTNIEGLVNSITLPDPTTFTAGAPGTYHEFPGPIDISTGHAVPSVDGEIRTAADLGMQDLVDRANALNKQLFGHPNTGVPSQMYKDVYNEIVNRAHALGRYDVFPRIGSAITDAIGSQPELTPVEPSGVNGVFIPVIEAVRATCGDCCRRPVTQGSSSSSSFLDVEDTSCLRRVLAETYTAYAEAWIGISSALHEIMAA</sequence>
<proteinExistence type="predicted"/>
<dbReference type="AlphaFoldDB" id="C5LWN5"/>
<gene>
    <name evidence="2" type="ORF">Pmar_PMAR007211</name>
</gene>
<dbReference type="OrthoDB" id="433696at2759"/>
<dbReference type="GeneID" id="9062959"/>
<dbReference type="OMA" id="CGDCCRR"/>
<evidence type="ECO:0000313" key="2">
    <source>
        <dbReference type="EMBL" id="EEQ98830.1"/>
    </source>
</evidence>
<accession>C5LWN5</accession>
<dbReference type="EMBL" id="GG686213">
    <property type="protein sequence ID" value="EEQ98830.1"/>
    <property type="molecule type" value="Genomic_DNA"/>
</dbReference>
<name>C5LWN5_PERM5</name>
<feature type="chain" id="PRO_5002955301" evidence="1">
    <location>
        <begin position="26"/>
        <end position="289"/>
    </location>
</feature>
<evidence type="ECO:0000256" key="1">
    <source>
        <dbReference type="SAM" id="SignalP"/>
    </source>
</evidence>